<accession>A0A1W6L7E8</accession>
<dbReference type="Proteomes" id="UP000193427">
    <property type="component" value="Chromosome"/>
</dbReference>
<comment type="similarity">
    <text evidence="2">Belongs to the chromate ion transporter (CHR) (TC 2.A.51) family.</text>
</comment>
<keyword evidence="8" id="KW-1185">Reference proteome</keyword>
<dbReference type="InterPro" id="IPR052518">
    <property type="entry name" value="CHR_Transporter"/>
</dbReference>
<evidence type="ECO:0000256" key="5">
    <source>
        <dbReference type="ARBA" id="ARBA00022989"/>
    </source>
</evidence>
<dbReference type="PANTHER" id="PTHR43663">
    <property type="entry name" value="CHROMATE TRANSPORT PROTEIN-RELATED"/>
    <property type="match status" value="1"/>
</dbReference>
<reference evidence="7 8" key="1">
    <citation type="submission" date="2016-04" db="EMBL/GenBank/DDBJ databases">
        <title>Complete genome sequence of natural rubber-degrading, novel Gram-negative bacterium, Rhizobacter gummiphilus strain NS21.</title>
        <authorList>
            <person name="Tabata M."/>
            <person name="Kasai D."/>
            <person name="Fukuda M."/>
        </authorList>
    </citation>
    <scope>NUCLEOTIDE SEQUENCE [LARGE SCALE GENOMIC DNA]</scope>
    <source>
        <strain evidence="7 8">NS21</strain>
    </source>
</reference>
<evidence type="ECO:0000256" key="3">
    <source>
        <dbReference type="ARBA" id="ARBA00022475"/>
    </source>
</evidence>
<keyword evidence="5" id="KW-1133">Transmembrane helix</keyword>
<comment type="subcellular location">
    <subcellularLocation>
        <location evidence="1">Cell membrane</location>
        <topology evidence="1">Multi-pass membrane protein</topology>
    </subcellularLocation>
</comment>
<dbReference type="GO" id="GO:0015109">
    <property type="term" value="F:chromate transmembrane transporter activity"/>
    <property type="evidence" value="ECO:0007669"/>
    <property type="project" value="InterPro"/>
</dbReference>
<dbReference type="STRING" id="946333.A4W93_09645"/>
<dbReference type="RefSeq" id="WP_085750419.1">
    <property type="nucleotide sequence ID" value="NZ_BSPR01000016.1"/>
</dbReference>
<protein>
    <submittedName>
        <fullName evidence="7">Chromate transporter</fullName>
    </submittedName>
</protein>
<dbReference type="KEGG" id="rgu:A4W93_09645"/>
<evidence type="ECO:0000256" key="2">
    <source>
        <dbReference type="ARBA" id="ARBA00005262"/>
    </source>
</evidence>
<keyword evidence="6" id="KW-0472">Membrane</keyword>
<dbReference type="EMBL" id="CP015118">
    <property type="protein sequence ID" value="ARN20152.1"/>
    <property type="molecule type" value="Genomic_DNA"/>
</dbReference>
<dbReference type="PANTHER" id="PTHR43663:SF1">
    <property type="entry name" value="CHROMATE TRANSPORTER"/>
    <property type="match status" value="1"/>
</dbReference>
<organism evidence="7 8">
    <name type="scientific">Piscinibacter gummiphilus</name>
    <dbReference type="NCBI Taxonomy" id="946333"/>
    <lineage>
        <taxon>Bacteria</taxon>
        <taxon>Pseudomonadati</taxon>
        <taxon>Pseudomonadota</taxon>
        <taxon>Betaproteobacteria</taxon>
        <taxon>Burkholderiales</taxon>
        <taxon>Sphaerotilaceae</taxon>
        <taxon>Piscinibacter</taxon>
    </lineage>
</organism>
<keyword evidence="4" id="KW-0812">Transmembrane</keyword>
<sequence>MTVPFHTADLLPLFLHFVMLSLLAVGGAITTAPDMHRYLVGEQHWLTDAQFTASVALAQAAPGPNVLFVAVLGYNVAGLPGAFVTMAGIMLPSTTLALWATRWGRSRRETRGVRAFTLGLAPLTLGLLLATGWVLTEPARDSPGAMLLVGLSTVVMARTRLSPMWLVALGAVAGAAGYA</sequence>
<proteinExistence type="inferred from homology"/>
<evidence type="ECO:0000256" key="6">
    <source>
        <dbReference type="ARBA" id="ARBA00023136"/>
    </source>
</evidence>
<gene>
    <name evidence="7" type="ORF">A4W93_09645</name>
</gene>
<name>A0A1W6L7E8_9BURK</name>
<dbReference type="OrthoDB" id="556585at2"/>
<evidence type="ECO:0000313" key="7">
    <source>
        <dbReference type="EMBL" id="ARN20152.1"/>
    </source>
</evidence>
<keyword evidence="3" id="KW-1003">Cell membrane</keyword>
<dbReference type="InterPro" id="IPR003370">
    <property type="entry name" value="Chromate_transpt"/>
</dbReference>
<dbReference type="AlphaFoldDB" id="A0A1W6L7E8"/>
<dbReference type="GO" id="GO:0005886">
    <property type="term" value="C:plasma membrane"/>
    <property type="evidence" value="ECO:0007669"/>
    <property type="project" value="UniProtKB-SubCell"/>
</dbReference>
<evidence type="ECO:0000256" key="4">
    <source>
        <dbReference type="ARBA" id="ARBA00022692"/>
    </source>
</evidence>
<evidence type="ECO:0000256" key="1">
    <source>
        <dbReference type="ARBA" id="ARBA00004651"/>
    </source>
</evidence>
<evidence type="ECO:0000313" key="8">
    <source>
        <dbReference type="Proteomes" id="UP000193427"/>
    </source>
</evidence>
<dbReference type="Pfam" id="PF02417">
    <property type="entry name" value="Chromate_transp"/>
    <property type="match status" value="1"/>
</dbReference>